<dbReference type="PRINTS" id="PR00455">
    <property type="entry name" value="HTHTETR"/>
</dbReference>
<keyword evidence="1 2" id="KW-0238">DNA-binding</keyword>
<name>A0ABP8XAE6_9MICO</name>
<dbReference type="InterPro" id="IPR039536">
    <property type="entry name" value="TetR_C_Proteobacteria"/>
</dbReference>
<dbReference type="Pfam" id="PF14246">
    <property type="entry name" value="TetR_C_7"/>
    <property type="match status" value="1"/>
</dbReference>
<dbReference type="RefSeq" id="WP_253867843.1">
    <property type="nucleotide sequence ID" value="NZ_BAABHM010000011.1"/>
</dbReference>
<dbReference type="EMBL" id="BAABHM010000011">
    <property type="protein sequence ID" value="GAA4704108.1"/>
    <property type="molecule type" value="Genomic_DNA"/>
</dbReference>
<dbReference type="Proteomes" id="UP001500843">
    <property type="component" value="Unassembled WGS sequence"/>
</dbReference>
<dbReference type="InterPro" id="IPR001647">
    <property type="entry name" value="HTH_TetR"/>
</dbReference>
<dbReference type="PROSITE" id="PS50977">
    <property type="entry name" value="HTH_TETR_2"/>
    <property type="match status" value="1"/>
</dbReference>
<dbReference type="Gene3D" id="1.10.357.10">
    <property type="entry name" value="Tetracycline Repressor, domain 2"/>
    <property type="match status" value="1"/>
</dbReference>
<evidence type="ECO:0000259" key="3">
    <source>
        <dbReference type="PROSITE" id="PS50977"/>
    </source>
</evidence>
<dbReference type="PANTHER" id="PTHR30055">
    <property type="entry name" value="HTH-TYPE TRANSCRIPTIONAL REGULATOR RUTR"/>
    <property type="match status" value="1"/>
</dbReference>
<dbReference type="Pfam" id="PF00440">
    <property type="entry name" value="TetR_N"/>
    <property type="match status" value="1"/>
</dbReference>
<comment type="caution">
    <text evidence="4">The sequence shown here is derived from an EMBL/GenBank/DDBJ whole genome shotgun (WGS) entry which is preliminary data.</text>
</comment>
<evidence type="ECO:0000313" key="5">
    <source>
        <dbReference type="Proteomes" id="UP001500843"/>
    </source>
</evidence>
<sequence length="229" mass="25672">MAMRRREGTVSAAKHEAIREAATRAFLEKGYAGTSMDEVAALAEVGKQTVYKHFSDKRQLFTDIVLATTHQVDGLVRLIAQTLDASDDPRSDLEALAHRFLTTLMQPQMLRLRRLVIANAADFPELGEAWYELGFERVLSTLTSSFSLLDERGVLRVPDPESAAEHFVGILLWIPLNKAMFTGNEHAYTEDALRRRADLAVHAFLDLYRVAEHPLARNNPATDSTDRPL</sequence>
<feature type="DNA-binding region" description="H-T-H motif" evidence="2">
    <location>
        <begin position="35"/>
        <end position="54"/>
    </location>
</feature>
<dbReference type="SUPFAM" id="SSF46689">
    <property type="entry name" value="Homeodomain-like"/>
    <property type="match status" value="1"/>
</dbReference>
<accession>A0ABP8XAE6</accession>
<feature type="domain" description="HTH tetR-type" evidence="3">
    <location>
        <begin position="12"/>
        <end position="72"/>
    </location>
</feature>
<proteinExistence type="predicted"/>
<protein>
    <submittedName>
        <fullName evidence="4">TetR/AcrR family transcriptional regulator</fullName>
    </submittedName>
</protein>
<dbReference type="InterPro" id="IPR036271">
    <property type="entry name" value="Tet_transcr_reg_TetR-rel_C_sf"/>
</dbReference>
<dbReference type="PANTHER" id="PTHR30055:SF146">
    <property type="entry name" value="HTH-TYPE TRANSCRIPTIONAL DUAL REGULATOR CECR"/>
    <property type="match status" value="1"/>
</dbReference>
<evidence type="ECO:0000256" key="1">
    <source>
        <dbReference type="ARBA" id="ARBA00023125"/>
    </source>
</evidence>
<dbReference type="InterPro" id="IPR009057">
    <property type="entry name" value="Homeodomain-like_sf"/>
</dbReference>
<gene>
    <name evidence="4" type="ORF">GCM10023198_27120</name>
</gene>
<keyword evidence="5" id="KW-1185">Reference proteome</keyword>
<dbReference type="InterPro" id="IPR050109">
    <property type="entry name" value="HTH-type_TetR-like_transc_reg"/>
</dbReference>
<evidence type="ECO:0000313" key="4">
    <source>
        <dbReference type="EMBL" id="GAA4704108.1"/>
    </source>
</evidence>
<organism evidence="4 5">
    <name type="scientific">Promicromonospora umidemergens</name>
    <dbReference type="NCBI Taxonomy" id="629679"/>
    <lineage>
        <taxon>Bacteria</taxon>
        <taxon>Bacillati</taxon>
        <taxon>Actinomycetota</taxon>
        <taxon>Actinomycetes</taxon>
        <taxon>Micrococcales</taxon>
        <taxon>Promicromonosporaceae</taxon>
        <taxon>Promicromonospora</taxon>
    </lineage>
</organism>
<dbReference type="SUPFAM" id="SSF48498">
    <property type="entry name" value="Tetracyclin repressor-like, C-terminal domain"/>
    <property type="match status" value="1"/>
</dbReference>
<reference evidence="5" key="1">
    <citation type="journal article" date="2019" name="Int. J. Syst. Evol. Microbiol.">
        <title>The Global Catalogue of Microorganisms (GCM) 10K type strain sequencing project: providing services to taxonomists for standard genome sequencing and annotation.</title>
        <authorList>
            <consortium name="The Broad Institute Genomics Platform"/>
            <consortium name="The Broad Institute Genome Sequencing Center for Infectious Disease"/>
            <person name="Wu L."/>
            <person name="Ma J."/>
        </authorList>
    </citation>
    <scope>NUCLEOTIDE SEQUENCE [LARGE SCALE GENOMIC DNA]</scope>
    <source>
        <strain evidence="5">JCM 17975</strain>
    </source>
</reference>
<evidence type="ECO:0000256" key="2">
    <source>
        <dbReference type="PROSITE-ProRule" id="PRU00335"/>
    </source>
</evidence>